<dbReference type="AlphaFoldDB" id="A0AAU9JCZ0"/>
<dbReference type="Pfam" id="PF01344">
    <property type="entry name" value="Kelch_1"/>
    <property type="match status" value="1"/>
</dbReference>
<feature type="transmembrane region" description="Helical" evidence="1">
    <location>
        <begin position="161"/>
        <end position="182"/>
    </location>
</feature>
<evidence type="ECO:0000256" key="1">
    <source>
        <dbReference type="SAM" id="Phobius"/>
    </source>
</evidence>
<gene>
    <name evidence="2" type="ORF">BSTOLATCC_MIC29774</name>
</gene>
<accession>A0AAU9JCZ0</accession>
<organism evidence="2 3">
    <name type="scientific">Blepharisma stoltei</name>
    <dbReference type="NCBI Taxonomy" id="1481888"/>
    <lineage>
        <taxon>Eukaryota</taxon>
        <taxon>Sar</taxon>
        <taxon>Alveolata</taxon>
        <taxon>Ciliophora</taxon>
        <taxon>Postciliodesmatophora</taxon>
        <taxon>Heterotrichea</taxon>
        <taxon>Heterotrichida</taxon>
        <taxon>Blepharismidae</taxon>
        <taxon>Blepharisma</taxon>
    </lineage>
</organism>
<keyword evidence="1" id="KW-0472">Membrane</keyword>
<name>A0AAU9JCZ0_9CILI</name>
<evidence type="ECO:0000313" key="3">
    <source>
        <dbReference type="Proteomes" id="UP001162131"/>
    </source>
</evidence>
<dbReference type="EMBL" id="CAJZBQ010000029">
    <property type="protein sequence ID" value="CAG9321868.1"/>
    <property type="molecule type" value="Genomic_DNA"/>
</dbReference>
<reference evidence="2" key="1">
    <citation type="submission" date="2021-09" db="EMBL/GenBank/DDBJ databases">
        <authorList>
            <consortium name="AG Swart"/>
            <person name="Singh M."/>
            <person name="Singh A."/>
            <person name="Seah K."/>
            <person name="Emmerich C."/>
        </authorList>
    </citation>
    <scope>NUCLEOTIDE SEQUENCE</scope>
    <source>
        <strain evidence="2">ATCC30299</strain>
    </source>
</reference>
<keyword evidence="3" id="KW-1185">Reference proteome</keyword>
<protein>
    <submittedName>
        <fullName evidence="2">Uncharacterized protein</fullName>
    </submittedName>
</protein>
<dbReference type="Proteomes" id="UP001162131">
    <property type="component" value="Unassembled WGS sequence"/>
</dbReference>
<keyword evidence="1" id="KW-1133">Transmembrane helix</keyword>
<dbReference type="SUPFAM" id="SSF117281">
    <property type="entry name" value="Kelch motif"/>
    <property type="match status" value="1"/>
</dbReference>
<proteinExistence type="predicted"/>
<comment type="caution">
    <text evidence="2">The sequence shown here is derived from an EMBL/GenBank/DDBJ whole genome shotgun (WGS) entry which is preliminary data.</text>
</comment>
<dbReference type="Gene3D" id="2.120.10.80">
    <property type="entry name" value="Kelch-type beta propeller"/>
    <property type="match status" value="1"/>
</dbReference>
<dbReference type="InterPro" id="IPR006652">
    <property type="entry name" value="Kelch_1"/>
</dbReference>
<dbReference type="InterPro" id="IPR015915">
    <property type="entry name" value="Kelch-typ_b-propeller"/>
</dbReference>
<sequence length="282" mass="32478">MKTKLAKKLYDNGDISKLDFLYLPDEPNDMTKFSLIDFSCKKIINLPLDLNETICMVPLPNSKVFCYGSLRWKEAHNHLIPILSGNTFIINPDFSIEILTKGTPCYGSGGIFYDGIAYVFGGHNDNGKIKNIASRYDLNKNKWKIISNLPVSSAFCSCIEFMRFILIGGFSLSSYVFVYDIFGNSYSMFLSGVDRTKILCKHNGYAYLINPGGNIYESDYKNPFVWKTVNKWEWDREFFDLISFQMAFGDFFYFVEFGGSCSYYRFDLTSKKLDDNLDDWLV</sequence>
<keyword evidence="1" id="KW-0812">Transmembrane</keyword>
<evidence type="ECO:0000313" key="2">
    <source>
        <dbReference type="EMBL" id="CAG9321868.1"/>
    </source>
</evidence>